<dbReference type="InterPro" id="IPR009056">
    <property type="entry name" value="Cyt_c-like_dom"/>
</dbReference>
<keyword evidence="3 4" id="KW-0408">Iron</keyword>
<dbReference type="SUPFAM" id="SSF46626">
    <property type="entry name" value="Cytochrome c"/>
    <property type="match status" value="1"/>
</dbReference>
<comment type="caution">
    <text evidence="6">The sequence shown here is derived from an EMBL/GenBank/DDBJ whole genome shotgun (WGS) entry which is preliminary data.</text>
</comment>
<dbReference type="PANTHER" id="PTHR35008:SF9">
    <property type="entry name" value="CYTOCHROME C DOMAIN-CONTAINING PROTEIN"/>
    <property type="match status" value="1"/>
</dbReference>
<dbReference type="InterPro" id="IPR051459">
    <property type="entry name" value="Cytochrome_c-type_DH"/>
</dbReference>
<keyword evidence="2 4" id="KW-0479">Metal-binding</keyword>
<dbReference type="InterPro" id="IPR036909">
    <property type="entry name" value="Cyt_c-like_dom_sf"/>
</dbReference>
<dbReference type="Proteomes" id="UP000305095">
    <property type="component" value="Unassembled WGS sequence"/>
</dbReference>
<dbReference type="EMBL" id="SZZP01000003">
    <property type="protein sequence ID" value="TKV83031.1"/>
    <property type="molecule type" value="Genomic_DNA"/>
</dbReference>
<evidence type="ECO:0000256" key="3">
    <source>
        <dbReference type="ARBA" id="ARBA00023004"/>
    </source>
</evidence>
<evidence type="ECO:0000259" key="5">
    <source>
        <dbReference type="PROSITE" id="PS51007"/>
    </source>
</evidence>
<dbReference type="Pfam" id="PF13442">
    <property type="entry name" value="Cytochrome_CBB3"/>
    <property type="match status" value="1"/>
</dbReference>
<dbReference type="PANTHER" id="PTHR35008">
    <property type="entry name" value="BLL4482 PROTEIN-RELATED"/>
    <property type="match status" value="1"/>
</dbReference>
<accession>A0A4U6S723</accession>
<evidence type="ECO:0000256" key="2">
    <source>
        <dbReference type="ARBA" id="ARBA00022723"/>
    </source>
</evidence>
<organism evidence="6 7">
    <name type="scientific">Bradyrhizobium elkanii</name>
    <dbReference type="NCBI Taxonomy" id="29448"/>
    <lineage>
        <taxon>Bacteria</taxon>
        <taxon>Pseudomonadati</taxon>
        <taxon>Pseudomonadota</taxon>
        <taxon>Alphaproteobacteria</taxon>
        <taxon>Hyphomicrobiales</taxon>
        <taxon>Nitrobacteraceae</taxon>
        <taxon>Bradyrhizobium</taxon>
    </lineage>
</organism>
<reference evidence="6 7" key="1">
    <citation type="submission" date="2019-05" db="EMBL/GenBank/DDBJ databases">
        <title>Draft Genome of Bradyrhizobium elkanii strain SEMIA 938, Used in Commercial Inoculants for Lupinus spp. in Brazil.</title>
        <authorList>
            <person name="Hungria M."/>
            <person name="Delamuta J.R.M."/>
            <person name="Ribeiro R.A."/>
            <person name="Nogueira M.A."/>
        </authorList>
    </citation>
    <scope>NUCLEOTIDE SEQUENCE [LARGE SCALE GENOMIC DNA]</scope>
    <source>
        <strain evidence="6 7">Semia 938</strain>
    </source>
</reference>
<dbReference type="GO" id="GO:0046872">
    <property type="term" value="F:metal ion binding"/>
    <property type="evidence" value="ECO:0007669"/>
    <property type="project" value="UniProtKB-KW"/>
</dbReference>
<dbReference type="GO" id="GO:0009055">
    <property type="term" value="F:electron transfer activity"/>
    <property type="evidence" value="ECO:0007669"/>
    <property type="project" value="InterPro"/>
</dbReference>
<dbReference type="GO" id="GO:0020037">
    <property type="term" value="F:heme binding"/>
    <property type="evidence" value="ECO:0007669"/>
    <property type="project" value="InterPro"/>
</dbReference>
<keyword evidence="1 4" id="KW-0349">Heme</keyword>
<protein>
    <submittedName>
        <fullName evidence="6">Cytochrome c</fullName>
    </submittedName>
</protein>
<evidence type="ECO:0000256" key="1">
    <source>
        <dbReference type="ARBA" id="ARBA00022617"/>
    </source>
</evidence>
<gene>
    <name evidence="6" type="ORF">FDV58_06475</name>
</gene>
<evidence type="ECO:0000313" key="6">
    <source>
        <dbReference type="EMBL" id="TKV83031.1"/>
    </source>
</evidence>
<dbReference type="AlphaFoldDB" id="A0A4U6S723"/>
<feature type="domain" description="Cytochrome c" evidence="5">
    <location>
        <begin position="1"/>
        <end position="77"/>
    </location>
</feature>
<dbReference type="PROSITE" id="PS51007">
    <property type="entry name" value="CYTC"/>
    <property type="match status" value="1"/>
</dbReference>
<name>A0A4U6S723_BRAEL</name>
<sequence length="95" mass="10189">MTGEELFANVCQGCHMPDATGATGAGIYPSLAGNKNLEAGSYPVFLVINGRRGMPAFGDMMTDGQIAAVVNYLRTHFSNNYEDAVTTKDVQDARR</sequence>
<evidence type="ECO:0000313" key="7">
    <source>
        <dbReference type="Proteomes" id="UP000305095"/>
    </source>
</evidence>
<evidence type="ECO:0000256" key="4">
    <source>
        <dbReference type="PROSITE-ProRule" id="PRU00433"/>
    </source>
</evidence>
<dbReference type="Gene3D" id="1.10.760.10">
    <property type="entry name" value="Cytochrome c-like domain"/>
    <property type="match status" value="1"/>
</dbReference>
<proteinExistence type="predicted"/>